<dbReference type="InterPro" id="IPR007588">
    <property type="entry name" value="Znf_FLYWCH"/>
</dbReference>
<dbReference type="PANTHER" id="PTHR20956">
    <property type="entry name" value="HEH2P"/>
    <property type="match status" value="1"/>
</dbReference>
<evidence type="ECO:0000313" key="6">
    <source>
        <dbReference type="EMBL" id="CAH3121912.1"/>
    </source>
</evidence>
<feature type="non-terminal residue" evidence="6">
    <location>
        <position position="1"/>
    </location>
</feature>
<evidence type="ECO:0000256" key="2">
    <source>
        <dbReference type="ARBA" id="ARBA00022771"/>
    </source>
</evidence>
<feature type="compositionally biased region" description="Acidic residues" evidence="4">
    <location>
        <begin position="1"/>
        <end position="13"/>
    </location>
</feature>
<evidence type="ECO:0000256" key="3">
    <source>
        <dbReference type="ARBA" id="ARBA00022833"/>
    </source>
</evidence>
<dbReference type="PANTHER" id="PTHR20956:SF12">
    <property type="entry name" value="FLYWCH-TYPE DOMAIN-CONTAINING PROTEIN"/>
    <property type="match status" value="1"/>
</dbReference>
<keyword evidence="3" id="KW-0862">Zinc</keyword>
<dbReference type="Pfam" id="PF04500">
    <property type="entry name" value="FLYWCH"/>
    <property type="match status" value="1"/>
</dbReference>
<keyword evidence="7" id="KW-1185">Reference proteome</keyword>
<evidence type="ECO:0000256" key="1">
    <source>
        <dbReference type="ARBA" id="ARBA00022723"/>
    </source>
</evidence>
<evidence type="ECO:0000313" key="7">
    <source>
        <dbReference type="Proteomes" id="UP001159405"/>
    </source>
</evidence>
<feature type="region of interest" description="Disordered" evidence="4">
    <location>
        <begin position="1"/>
        <end position="57"/>
    </location>
</feature>
<feature type="domain" description="FLYWCH-type" evidence="5">
    <location>
        <begin position="68"/>
        <end position="123"/>
    </location>
</feature>
<evidence type="ECO:0000259" key="5">
    <source>
        <dbReference type="Pfam" id="PF04500"/>
    </source>
</evidence>
<proteinExistence type="predicted"/>
<reference evidence="6 7" key="1">
    <citation type="submission" date="2022-05" db="EMBL/GenBank/DDBJ databases">
        <authorList>
            <consortium name="Genoscope - CEA"/>
            <person name="William W."/>
        </authorList>
    </citation>
    <scope>NUCLEOTIDE SEQUENCE [LARGE SCALE GENOMIC DNA]</scope>
</reference>
<keyword evidence="2" id="KW-0863">Zinc-finger</keyword>
<dbReference type="Gene3D" id="2.20.25.240">
    <property type="match status" value="1"/>
</dbReference>
<protein>
    <recommendedName>
        <fullName evidence="5">FLYWCH-type domain-containing protein</fullName>
    </recommendedName>
</protein>
<name>A0ABN8NY63_9CNID</name>
<evidence type="ECO:0000256" key="4">
    <source>
        <dbReference type="SAM" id="MobiDB-lite"/>
    </source>
</evidence>
<organism evidence="6 7">
    <name type="scientific">Porites lobata</name>
    <dbReference type="NCBI Taxonomy" id="104759"/>
    <lineage>
        <taxon>Eukaryota</taxon>
        <taxon>Metazoa</taxon>
        <taxon>Cnidaria</taxon>
        <taxon>Anthozoa</taxon>
        <taxon>Hexacorallia</taxon>
        <taxon>Scleractinia</taxon>
        <taxon>Fungiina</taxon>
        <taxon>Poritidae</taxon>
        <taxon>Porites</taxon>
    </lineage>
</organism>
<dbReference type="EMBL" id="CALNXK010000036">
    <property type="protein sequence ID" value="CAH3121912.1"/>
    <property type="molecule type" value="Genomic_DNA"/>
</dbReference>
<dbReference type="Proteomes" id="UP001159405">
    <property type="component" value="Unassembled WGS sequence"/>
</dbReference>
<accession>A0ABN8NY63</accession>
<keyword evidence="1" id="KW-0479">Metal-binding</keyword>
<sequence>DPESETDILESEEFNPPLPSSDSDLIESTVYEPPAQPALDESTIDDPTPNPVEAETEPLTFQFLEGGSRRGKRKLIDNRGYSYNAKRQRVNATDWQCTGNRCKATVIQRSQNVFEMGRNQHNHAAPVGAMIATKIKCLVKKEASKDLFKPASEVVNDILLNELTDAPCPSLANLDSLQRTANRVREQLRPQDPKDLNFELETEHIPDGFFREDIKVSILVKQIKVLTKSKTWYIDGTFKLCRQPFSQLLTVNAFVRNDDHVKQVPLVFVVMSGRRHQYVNDNWIISRTFPPATWSVYMEVVRTNNDLEGWHNALNRRAKGRAQLPLYILIQLLHKEAALVSLQIRLVSDRRLRRHQRKTYRKYQKTLFSLWKAYEDGQKNSKQLLEACSHLVNPL</sequence>
<comment type="caution">
    <text evidence="6">The sequence shown here is derived from an EMBL/GenBank/DDBJ whole genome shotgun (WGS) entry which is preliminary data.</text>
</comment>
<gene>
    <name evidence="6" type="ORF">PLOB_00028984</name>
</gene>